<feature type="region of interest" description="Disordered" evidence="1">
    <location>
        <begin position="1024"/>
        <end position="1163"/>
    </location>
</feature>
<reference evidence="2" key="1">
    <citation type="journal article" date="2023" name="G3 (Bethesda)">
        <title>A reference genome for the long-term kleptoplast-retaining sea slug Elysia crispata morphotype clarki.</title>
        <authorList>
            <person name="Eastman K.E."/>
            <person name="Pendleton A.L."/>
            <person name="Shaikh M.A."/>
            <person name="Suttiyut T."/>
            <person name="Ogas R."/>
            <person name="Tomko P."/>
            <person name="Gavelis G."/>
            <person name="Widhalm J.R."/>
            <person name="Wisecaver J.H."/>
        </authorList>
    </citation>
    <scope>NUCLEOTIDE SEQUENCE</scope>
    <source>
        <strain evidence="2">ECLA1</strain>
    </source>
</reference>
<feature type="compositionally biased region" description="Polar residues" evidence="1">
    <location>
        <begin position="710"/>
        <end position="721"/>
    </location>
</feature>
<feature type="region of interest" description="Disordered" evidence="1">
    <location>
        <begin position="1183"/>
        <end position="1232"/>
    </location>
</feature>
<feature type="compositionally biased region" description="Polar residues" evidence="1">
    <location>
        <begin position="119"/>
        <end position="142"/>
    </location>
</feature>
<organism evidence="2 3">
    <name type="scientific">Elysia crispata</name>
    <name type="common">lettuce slug</name>
    <dbReference type="NCBI Taxonomy" id="231223"/>
    <lineage>
        <taxon>Eukaryota</taxon>
        <taxon>Metazoa</taxon>
        <taxon>Spiralia</taxon>
        <taxon>Lophotrochozoa</taxon>
        <taxon>Mollusca</taxon>
        <taxon>Gastropoda</taxon>
        <taxon>Heterobranchia</taxon>
        <taxon>Euthyneura</taxon>
        <taxon>Panpulmonata</taxon>
        <taxon>Sacoglossa</taxon>
        <taxon>Placobranchoidea</taxon>
        <taxon>Plakobranchidae</taxon>
        <taxon>Elysia</taxon>
    </lineage>
</organism>
<feature type="region of interest" description="Disordered" evidence="1">
    <location>
        <begin position="166"/>
        <end position="188"/>
    </location>
</feature>
<feature type="compositionally biased region" description="Low complexity" evidence="1">
    <location>
        <begin position="694"/>
        <end position="709"/>
    </location>
</feature>
<feature type="compositionally biased region" description="Low complexity" evidence="1">
    <location>
        <begin position="1143"/>
        <end position="1155"/>
    </location>
</feature>
<feature type="compositionally biased region" description="Polar residues" evidence="1">
    <location>
        <begin position="390"/>
        <end position="404"/>
    </location>
</feature>
<feature type="compositionally biased region" description="Polar residues" evidence="1">
    <location>
        <begin position="1094"/>
        <end position="1113"/>
    </location>
</feature>
<feature type="compositionally biased region" description="Polar residues" evidence="1">
    <location>
        <begin position="804"/>
        <end position="854"/>
    </location>
</feature>
<feature type="region of interest" description="Disordered" evidence="1">
    <location>
        <begin position="60"/>
        <end position="84"/>
    </location>
</feature>
<feature type="region of interest" description="Disordered" evidence="1">
    <location>
        <begin position="96"/>
        <end position="142"/>
    </location>
</feature>
<feature type="compositionally biased region" description="Low complexity" evidence="1">
    <location>
        <begin position="169"/>
        <end position="188"/>
    </location>
</feature>
<feature type="compositionally biased region" description="Polar residues" evidence="1">
    <location>
        <begin position="892"/>
        <end position="902"/>
    </location>
</feature>
<dbReference type="AlphaFoldDB" id="A0AAE1DCU8"/>
<accession>A0AAE1DCU8</accession>
<keyword evidence="3" id="KW-1185">Reference proteome</keyword>
<feature type="region of interest" description="Disordered" evidence="1">
    <location>
        <begin position="17"/>
        <end position="37"/>
    </location>
</feature>
<gene>
    <name evidence="2" type="ORF">RRG08_042023</name>
</gene>
<protein>
    <submittedName>
        <fullName evidence="2">Uncharacterized protein</fullName>
    </submittedName>
</protein>
<feature type="compositionally biased region" description="Polar residues" evidence="1">
    <location>
        <begin position="100"/>
        <end position="111"/>
    </location>
</feature>
<sequence length="1232" mass="126842">MKNTWSIFFFQKKDGSYESKQGTSAPKPQRPQKVNKNEKVIAKAEGTAETLKKMELVSAAAGMSNSKPEPIQMPPSFKDSIFGKSDDTNLQLDFHYDESLASSMQEQPSSSEKVEASTHSDTMNLSAPSVSPQAIVSPTSPATEDLSSKIASVKICWDPLPASLVSGKPSPNSSSNSNNANTNNANAGTASSNSGAVFFGHEVAVASSSSIGGDEPNSQQQPHHLHLGEDMVVSADPNTGAVDTSATSASSPVVQRLNVHTHSHSPHPAESAMLGDMDMAPTIGAAGSIVVGSDDKSGNNVIMEPTNVCKVRPQQLQMSIGSQEPISMLNSGMSGHIPTVGSPPLVLAGQHPFHAFQLGSQFMPQEQRYNQPSFGFNLSQAQAPGPAFGQHTSLFVPSTPTQQPEFVPASQLGYPQQQQQPQQQGRSHSYGGQPPSAAAAAPPPLSQQQSTIMVSSATSALMSTNIKAPGPSHAPGPVGHASAFNAEPLGKSLAPSQIYGSSSMPGPPPSQQLFFFDPNPPLGQLFQPHSQLIGGNQPSQNIGGNSQIIGSQLLPTRTPVQPSSSFFQQAPTASFYPAQAPSSAIQVGLPSQGPIQQASNQFSLQSFSGQPHNLGLTLQPAGPATLEGGPLHQSVGHSGHSKTGPPSGFGNILPAQQPQQPQQINIGSSQQQQQQQQHMLAHGQLSSRRNQIKSPPQSQQQPNSFLSSPTSNPFSQGQLVSGNKPYFGSSSNSNNIPTSSGNGTSNSSLGMGSNHHNLSSAMSSIGNSMSSSGGSYSSHDRTSSMMGSAKMSSNTVGVSVPIGDNSSGPPAGHPQSSISRNTPQASSRYLNPNAPNFPPSTKYNSTSSSAGTNPSAPPFMSSVQHQAAGQQVNSGGSQQSRPQAVMGGNGIRPSTPQGSPSTRPAFPNPIQRPGGPPVTSAPPRPPNMQQQFNSGALGPNIGHPSKSSGGTSMMAPNKSGGNSGMPFNKQVAGMMPPGNAALNPSHQPNSGNGGGGPNPLNMMGGNAFISSLINAAQVIMQGGTPNPYNVKGPGPGGYVGSSRNDGGPPSRQGPHPAGLQGPGMKAPGGPPSQGGPQQGPPPNTSKPAPGSYPGSHSQSHPSSLKAQQAQQRQAVLDAAANFFNSNSKASGQSKLATPATERTPPTSNQNTSTTSKIEEKKPALQMVSNPSLVGTSVKINLSASNNTRAPAIPTVSVAHTGKAESLSVSGKKEEPNNEGSAAESEGVSKEEK</sequence>
<feature type="compositionally biased region" description="Low complexity" evidence="1">
    <location>
        <begin position="433"/>
        <end position="450"/>
    </location>
</feature>
<name>A0AAE1DCU8_9GAST</name>
<feature type="compositionally biased region" description="Low complexity" evidence="1">
    <location>
        <begin position="1118"/>
        <end position="1130"/>
    </location>
</feature>
<evidence type="ECO:0000313" key="3">
    <source>
        <dbReference type="Proteomes" id="UP001283361"/>
    </source>
</evidence>
<feature type="region of interest" description="Disordered" evidence="1">
    <location>
        <begin position="375"/>
        <end position="452"/>
    </location>
</feature>
<feature type="compositionally biased region" description="Low complexity" evidence="1">
    <location>
        <begin position="415"/>
        <end position="424"/>
    </location>
</feature>
<feature type="compositionally biased region" description="Low complexity" evidence="1">
    <location>
        <begin position="866"/>
        <end position="880"/>
    </location>
</feature>
<feature type="compositionally biased region" description="Polar residues" evidence="1">
    <location>
        <begin position="684"/>
        <end position="693"/>
    </location>
</feature>
<feature type="compositionally biased region" description="Pro residues" evidence="1">
    <location>
        <begin position="914"/>
        <end position="926"/>
    </location>
</feature>
<proteinExistence type="predicted"/>
<comment type="caution">
    <text evidence="2">The sequence shown here is derived from an EMBL/GenBank/DDBJ whole genome shotgun (WGS) entry which is preliminary data.</text>
</comment>
<feature type="compositionally biased region" description="Low complexity" evidence="1">
    <location>
        <begin position="656"/>
        <end position="677"/>
    </location>
</feature>
<evidence type="ECO:0000256" key="1">
    <source>
        <dbReference type="SAM" id="MobiDB-lite"/>
    </source>
</evidence>
<dbReference type="Proteomes" id="UP001283361">
    <property type="component" value="Unassembled WGS sequence"/>
</dbReference>
<evidence type="ECO:0000313" key="2">
    <source>
        <dbReference type="EMBL" id="KAK3764713.1"/>
    </source>
</evidence>
<feature type="region of interest" description="Disordered" evidence="1">
    <location>
        <begin position="605"/>
        <end position="999"/>
    </location>
</feature>
<dbReference type="EMBL" id="JAWDGP010004412">
    <property type="protein sequence ID" value="KAK3764713.1"/>
    <property type="molecule type" value="Genomic_DNA"/>
</dbReference>
<feature type="compositionally biased region" description="Low complexity" evidence="1">
    <location>
        <begin position="728"/>
        <end position="777"/>
    </location>
</feature>